<dbReference type="EMBL" id="JACXZS010000005">
    <property type="protein sequence ID" value="MBD3941877.1"/>
    <property type="molecule type" value="Genomic_DNA"/>
</dbReference>
<protein>
    <submittedName>
        <fullName evidence="2">FAD-dependent monooxygenase</fullName>
    </submittedName>
</protein>
<dbReference type="GO" id="GO:0004497">
    <property type="term" value="F:monooxygenase activity"/>
    <property type="evidence" value="ECO:0007669"/>
    <property type="project" value="UniProtKB-KW"/>
</dbReference>
<name>A0ABR8NMI3_9MICO</name>
<evidence type="ECO:0000313" key="2">
    <source>
        <dbReference type="EMBL" id="MBD3941877.1"/>
    </source>
</evidence>
<dbReference type="InterPro" id="IPR036188">
    <property type="entry name" value="FAD/NAD-bd_sf"/>
</dbReference>
<evidence type="ECO:0000313" key="3">
    <source>
        <dbReference type="Proteomes" id="UP000598426"/>
    </source>
</evidence>
<dbReference type="InterPro" id="IPR002938">
    <property type="entry name" value="FAD-bd"/>
</dbReference>
<dbReference type="Pfam" id="PF01494">
    <property type="entry name" value="FAD_binding_3"/>
    <property type="match status" value="1"/>
</dbReference>
<proteinExistence type="predicted"/>
<dbReference type="PANTHER" id="PTHR46865:SF2">
    <property type="entry name" value="MONOOXYGENASE"/>
    <property type="match status" value="1"/>
</dbReference>
<dbReference type="Gene3D" id="3.50.50.60">
    <property type="entry name" value="FAD/NAD(P)-binding domain"/>
    <property type="match status" value="1"/>
</dbReference>
<organism evidence="2 3">
    <name type="scientific">Microbacterium helvum</name>
    <dbReference type="NCBI Taxonomy" id="2773713"/>
    <lineage>
        <taxon>Bacteria</taxon>
        <taxon>Bacillati</taxon>
        <taxon>Actinomycetota</taxon>
        <taxon>Actinomycetes</taxon>
        <taxon>Micrococcales</taxon>
        <taxon>Microbacteriaceae</taxon>
        <taxon>Microbacterium</taxon>
    </lineage>
</organism>
<dbReference type="InterPro" id="IPR051704">
    <property type="entry name" value="FAD_aromatic-hydroxylase"/>
</dbReference>
<keyword evidence="2" id="KW-0560">Oxidoreductase</keyword>
<dbReference type="SUPFAM" id="SSF51905">
    <property type="entry name" value="FAD/NAD(P)-binding domain"/>
    <property type="match status" value="1"/>
</dbReference>
<evidence type="ECO:0000259" key="1">
    <source>
        <dbReference type="Pfam" id="PF01494"/>
    </source>
</evidence>
<dbReference type="Proteomes" id="UP000598426">
    <property type="component" value="Unassembled WGS sequence"/>
</dbReference>
<feature type="domain" description="FAD-binding" evidence="1">
    <location>
        <begin position="5"/>
        <end position="319"/>
    </location>
</feature>
<dbReference type="Gene3D" id="3.30.9.10">
    <property type="entry name" value="D-Amino Acid Oxidase, subunit A, domain 2"/>
    <property type="match status" value="1"/>
</dbReference>
<keyword evidence="2" id="KW-0503">Monooxygenase</keyword>
<keyword evidence="3" id="KW-1185">Reference proteome</keyword>
<dbReference type="PANTHER" id="PTHR46865">
    <property type="entry name" value="OXIDOREDUCTASE-RELATED"/>
    <property type="match status" value="1"/>
</dbReference>
<accession>A0ABR8NMI3</accession>
<dbReference type="RefSeq" id="WP_191171498.1">
    <property type="nucleotide sequence ID" value="NZ_JACXZS010000005.1"/>
</dbReference>
<gene>
    <name evidence="2" type="ORF">IF188_09240</name>
</gene>
<dbReference type="PRINTS" id="PR00420">
    <property type="entry name" value="RNGMNOXGNASE"/>
</dbReference>
<comment type="caution">
    <text evidence="2">The sequence shown here is derived from an EMBL/GenBank/DDBJ whole genome shotgun (WGS) entry which is preliminary data.</text>
</comment>
<reference evidence="2 3" key="1">
    <citation type="submission" date="2020-09" db="EMBL/GenBank/DDBJ databases">
        <title>Isolation and identification of active actinomycetes.</title>
        <authorList>
            <person name="Li X."/>
        </authorList>
    </citation>
    <scope>NUCLEOTIDE SEQUENCE [LARGE SCALE GENOMIC DNA]</scope>
    <source>
        <strain evidence="2 3">NEAU-LLC</strain>
    </source>
</reference>
<sequence>MSAKKVLISGASIAGPALAGWLGRSGHHVTVVEKAAEVRPGGQAVDFKGRTHREVLTRMGVWDDVQAQQTAKTDWRMVDESDRVRAVIPGEFIGGDVEILRGDLAGILHRHSAADAEYVFGDEITALAEHAKGVEVSFARRPDERFDLVIGADGVHSAVRRLAFGPEGDHVERLGYFYAVASGAVPLEGLETRLPSGRTVAYGYNVPGRLALAGGQKAPNLFVFQGDAEAYDRRDVASQRRFLVRAFDGIGWRVPEMLAAAEAASDFYLDEITRTRMTSYTKGRIALVGDAGYANTLGGFGTGLALVGAYVLAGELARADGDHLAALAAYDARMRRPTRIARTGSAGPFLAPPSERRIHRRDRTFANPLMLRAMMWITDVFATDTSLPDYDLTTVRRSWG</sequence>